<organism evidence="1 2">
    <name type="scientific">Populus alba x Populus x berolinensis</name>
    <dbReference type="NCBI Taxonomy" id="444605"/>
    <lineage>
        <taxon>Eukaryota</taxon>
        <taxon>Viridiplantae</taxon>
        <taxon>Streptophyta</taxon>
        <taxon>Embryophyta</taxon>
        <taxon>Tracheophyta</taxon>
        <taxon>Spermatophyta</taxon>
        <taxon>Magnoliopsida</taxon>
        <taxon>eudicotyledons</taxon>
        <taxon>Gunneridae</taxon>
        <taxon>Pentapetalae</taxon>
        <taxon>rosids</taxon>
        <taxon>fabids</taxon>
        <taxon>Malpighiales</taxon>
        <taxon>Salicaceae</taxon>
        <taxon>Saliceae</taxon>
        <taxon>Populus</taxon>
    </lineage>
</organism>
<name>A0AAD6LTQ3_9ROSI</name>
<dbReference type="Proteomes" id="UP001164929">
    <property type="component" value="Chromosome 14"/>
</dbReference>
<keyword evidence="2" id="KW-1185">Reference proteome</keyword>
<evidence type="ECO:0000313" key="2">
    <source>
        <dbReference type="Proteomes" id="UP001164929"/>
    </source>
</evidence>
<protein>
    <submittedName>
        <fullName evidence="1">Uncharacterized protein</fullName>
    </submittedName>
</protein>
<dbReference type="AlphaFoldDB" id="A0AAD6LTQ3"/>
<reference evidence="1" key="1">
    <citation type="journal article" date="2023" name="Mol. Ecol. Resour.">
        <title>Chromosome-level genome assembly of a triploid poplar Populus alba 'Berolinensis'.</title>
        <authorList>
            <person name="Chen S."/>
            <person name="Yu Y."/>
            <person name="Wang X."/>
            <person name="Wang S."/>
            <person name="Zhang T."/>
            <person name="Zhou Y."/>
            <person name="He R."/>
            <person name="Meng N."/>
            <person name="Wang Y."/>
            <person name="Liu W."/>
            <person name="Liu Z."/>
            <person name="Liu J."/>
            <person name="Guo Q."/>
            <person name="Huang H."/>
            <person name="Sederoff R.R."/>
            <person name="Wang G."/>
            <person name="Qu G."/>
            <person name="Chen S."/>
        </authorList>
    </citation>
    <scope>NUCLEOTIDE SEQUENCE</scope>
    <source>
        <strain evidence="1">SC-2020</strain>
    </source>
</reference>
<gene>
    <name evidence="1" type="ORF">NC653_033458</name>
</gene>
<comment type="caution">
    <text evidence="1">The sequence shown here is derived from an EMBL/GenBank/DDBJ whole genome shotgun (WGS) entry which is preliminary data.</text>
</comment>
<accession>A0AAD6LTQ3</accession>
<dbReference type="EMBL" id="JAQIZT010000014">
    <property type="protein sequence ID" value="KAJ6973129.1"/>
    <property type="molecule type" value="Genomic_DNA"/>
</dbReference>
<proteinExistence type="predicted"/>
<evidence type="ECO:0000313" key="1">
    <source>
        <dbReference type="EMBL" id="KAJ6973129.1"/>
    </source>
</evidence>
<sequence length="45" mass="5204">MEIWKQIPPDEPYCVLLGSVRDRLYNALFLEPLVLCYRSLCACGD</sequence>